<dbReference type="Proteomes" id="UP000283523">
    <property type="component" value="Unassembled WGS sequence"/>
</dbReference>
<dbReference type="SUPFAM" id="SSF49785">
    <property type="entry name" value="Galactose-binding domain-like"/>
    <property type="match status" value="1"/>
</dbReference>
<evidence type="ECO:0000256" key="2">
    <source>
        <dbReference type="ARBA" id="ARBA00007495"/>
    </source>
</evidence>
<evidence type="ECO:0000256" key="3">
    <source>
        <dbReference type="ARBA" id="ARBA00022651"/>
    </source>
</evidence>
<dbReference type="OrthoDB" id="602637at2"/>
<keyword evidence="6 9" id="KW-0119">Carbohydrate metabolism</keyword>
<feature type="domain" description="CBM3" evidence="11">
    <location>
        <begin position="819"/>
        <end position="972"/>
    </location>
</feature>
<evidence type="ECO:0000256" key="9">
    <source>
        <dbReference type="RuleBase" id="RU361174"/>
    </source>
</evidence>
<dbReference type="Pfam" id="PF00331">
    <property type="entry name" value="Glyco_hydro_10"/>
    <property type="match status" value="1"/>
</dbReference>
<dbReference type="InterPro" id="IPR044846">
    <property type="entry name" value="GH10"/>
</dbReference>
<dbReference type="InterPro" id="IPR036966">
    <property type="entry name" value="CBM3_sf"/>
</dbReference>
<dbReference type="InterPro" id="IPR007110">
    <property type="entry name" value="Ig-like_dom"/>
</dbReference>
<dbReference type="PROSITE" id="PS50835">
    <property type="entry name" value="IG_LIKE"/>
    <property type="match status" value="1"/>
</dbReference>
<keyword evidence="7 9" id="KW-0326">Glycosidase</keyword>
<reference evidence="13 14" key="1">
    <citation type="submission" date="2018-08" db="EMBL/GenBank/DDBJ databases">
        <title>Fibrisoma montanum sp. nov., isolated from Danxia mountain soil.</title>
        <authorList>
            <person name="Huang Y."/>
        </authorList>
    </citation>
    <scope>NUCLEOTIDE SEQUENCE [LARGE SCALE GENOMIC DNA]</scope>
    <source>
        <strain evidence="13 14">HYT19</strain>
    </source>
</reference>
<evidence type="ECO:0000313" key="13">
    <source>
        <dbReference type="EMBL" id="RIV27283.1"/>
    </source>
</evidence>
<evidence type="ECO:0000259" key="11">
    <source>
        <dbReference type="PROSITE" id="PS51172"/>
    </source>
</evidence>
<name>A0A418MIU7_9BACT</name>
<dbReference type="RefSeq" id="WP_119666134.1">
    <property type="nucleotide sequence ID" value="NZ_QXED01000001.1"/>
</dbReference>
<dbReference type="InterPro" id="IPR008979">
    <property type="entry name" value="Galactose-bd-like_sf"/>
</dbReference>
<dbReference type="SUPFAM" id="SSF48726">
    <property type="entry name" value="Immunoglobulin"/>
    <property type="match status" value="1"/>
</dbReference>
<evidence type="ECO:0000256" key="7">
    <source>
        <dbReference type="ARBA" id="ARBA00023295"/>
    </source>
</evidence>
<keyword evidence="14" id="KW-1185">Reference proteome</keyword>
<dbReference type="Gene3D" id="2.60.120.260">
    <property type="entry name" value="Galactose-binding domain-like"/>
    <property type="match status" value="1"/>
</dbReference>
<dbReference type="InterPro" id="IPR008965">
    <property type="entry name" value="CBM2/CBM3_carb-bd_dom_sf"/>
</dbReference>
<keyword evidence="3" id="KW-0858">Xylan degradation</keyword>
<dbReference type="EC" id="3.2.1.8" evidence="9"/>
<keyword evidence="8 9" id="KW-0624">Polysaccharide degradation</keyword>
<dbReference type="InterPro" id="IPR036179">
    <property type="entry name" value="Ig-like_dom_sf"/>
</dbReference>
<dbReference type="SMART" id="SM00633">
    <property type="entry name" value="Glyco_10"/>
    <property type="match status" value="1"/>
</dbReference>
<proteinExistence type="inferred from homology"/>
<evidence type="ECO:0000256" key="6">
    <source>
        <dbReference type="ARBA" id="ARBA00023277"/>
    </source>
</evidence>
<evidence type="ECO:0000256" key="4">
    <source>
        <dbReference type="ARBA" id="ARBA00022729"/>
    </source>
</evidence>
<evidence type="ECO:0000313" key="14">
    <source>
        <dbReference type="Proteomes" id="UP000283523"/>
    </source>
</evidence>
<dbReference type="GO" id="GO:0031176">
    <property type="term" value="F:endo-1,4-beta-xylanase activity"/>
    <property type="evidence" value="ECO:0007669"/>
    <property type="project" value="UniProtKB-EC"/>
</dbReference>
<comment type="catalytic activity">
    <reaction evidence="1 9">
        <text>Endohydrolysis of (1-&gt;4)-beta-D-xylosidic linkages in xylans.</text>
        <dbReference type="EC" id="3.2.1.8"/>
    </reaction>
</comment>
<dbReference type="EMBL" id="QXED01000001">
    <property type="protein sequence ID" value="RIV27283.1"/>
    <property type="molecule type" value="Genomic_DNA"/>
</dbReference>
<organism evidence="13 14">
    <name type="scientific">Fibrisoma montanum</name>
    <dbReference type="NCBI Taxonomy" id="2305895"/>
    <lineage>
        <taxon>Bacteria</taxon>
        <taxon>Pseudomonadati</taxon>
        <taxon>Bacteroidota</taxon>
        <taxon>Cytophagia</taxon>
        <taxon>Cytophagales</taxon>
        <taxon>Spirosomataceae</taxon>
        <taxon>Fibrisoma</taxon>
    </lineage>
</organism>
<gene>
    <name evidence="13" type="ORF">DYU11_02935</name>
</gene>
<dbReference type="InterPro" id="IPR001956">
    <property type="entry name" value="CBM3"/>
</dbReference>
<dbReference type="Gene3D" id="2.60.40.10">
    <property type="entry name" value="Immunoglobulins"/>
    <property type="match status" value="1"/>
</dbReference>
<dbReference type="AlphaFoldDB" id="A0A418MIU7"/>
<dbReference type="Pfam" id="PF00942">
    <property type="entry name" value="CBM_3"/>
    <property type="match status" value="2"/>
</dbReference>
<keyword evidence="5 9" id="KW-0378">Hydrolase</keyword>
<feature type="domain" description="CBM3" evidence="11">
    <location>
        <begin position="976"/>
        <end position="1126"/>
    </location>
</feature>
<dbReference type="InterPro" id="IPR013783">
    <property type="entry name" value="Ig-like_fold"/>
</dbReference>
<dbReference type="GO" id="GO:0030248">
    <property type="term" value="F:cellulose binding"/>
    <property type="evidence" value="ECO:0007669"/>
    <property type="project" value="InterPro"/>
</dbReference>
<dbReference type="SMART" id="SM01067">
    <property type="entry name" value="CBM_3"/>
    <property type="match status" value="2"/>
</dbReference>
<dbReference type="InterPro" id="IPR017853">
    <property type="entry name" value="GH"/>
</dbReference>
<evidence type="ECO:0000259" key="12">
    <source>
        <dbReference type="PROSITE" id="PS51760"/>
    </source>
</evidence>
<dbReference type="GO" id="GO:0045493">
    <property type="term" value="P:xylan catabolic process"/>
    <property type="evidence" value="ECO:0007669"/>
    <property type="project" value="UniProtKB-KW"/>
</dbReference>
<dbReference type="PROSITE" id="PS51172">
    <property type="entry name" value="CBM3"/>
    <property type="match status" value="2"/>
</dbReference>
<sequence>MTLACTLYSKPGLQHLVVRLFLAYLLLSVLPSSLRAQEDTYHQNLRAELQSQYGITGGSWAFSPNVATTTSAMGGGTVIPVSGQPFSSARSLTVTTVPANPWNASMSLPTSASIASGDRLLLVFWARTESANGVSTATDSTRFGLAVFAFEKKSGNFRKDLNFEQRVVGGRWKRYVLPFTAGEAYPVAGAGLGFQLGFQQQTVQVGGVALLNFGQNPPVQLPTVSHSEYAGMEDSAPWRAEANERIDRYRKANLAVKVTSQRGQVLPDAQVTVEMIRHQYAFGTAINETLLSSFRTSAPNASTNATYESKLFNLDGKGHGFSELVFENGHKWVNWEFLSADSRQRRHNVVKALNSQGVRVRGHVLVWPGWGNSPADLRTKGTATPPDLAGLTTRMNDRVTSMLTQPDIKDIILDWDVINEPTGNVDIANTFRGSPGYSTGREVYVDIFKKAEQVNPAVKRYINEANVTNAYVKNDFYRQIVGEIVQGGGKVDGVGFQAHMRYLVPPTEMYQHFTDFHQLTNGGAVKITEYDNKTLGSPELEAKYLRDLLTITFSHPASEGFLMWGFWDGAHYAGRAPLFDRNWNLKPEGKPFIDLVFNEWWTPTTTLGTNSAGEAGLRGFKGDYKITVTRGGQQIVDTVRLDRDSTYLFALTVPTTIIRQPESASVVCVGAAVSVSVAAEGPVDSYQWYKDGVALTGVSSATTAALSLSAVGVEQQGNYTVVVNGVSSLTSTPFQLSVSAPADAPDAKSLTVTQGTPNVALSVSNCPGVVSWNGTDGEPSLPVSTTATGTFSFSVVCKTGLCVSPVTVATVAVLVPAPADRLSVHYRDGDNNQTSNNIIRPYLKLYNTGTTAVPYGEIAVRYWLTAENFAPMTNLSVYWAQIGTNKVRMKYVALPQPRQGALGYIEYSFDASAGELAAGGNSGEIQTGVAKQNWTNFNETDDYSFVAQSAYTQTERITVYRNNTLIWGTEPQPLTSVTALKVYSENKNGNPATNQISTHLKVANEGNVPVDYSGLTIRYWFTVEGDKPLVYTVDYAELGNANVKSQFGKQNRAGADTYLELSFAPALGQLQPGSTTGLIQQRINKGDWSPFNEADDHSYKAAGPLAENARITAYLNGTLVYGQEPTVSGARVGSSDGESALRVTVLGNPIVGDQIDVAVSGVEGQPLRLLVTDVQGQVVAEYQTERAASVERHQLSVSCKPAGMLLLQVSTNREKQTIKLLKP</sequence>
<evidence type="ECO:0000256" key="5">
    <source>
        <dbReference type="ARBA" id="ARBA00022801"/>
    </source>
</evidence>
<feature type="domain" description="GH10" evidence="12">
    <location>
        <begin position="284"/>
        <end position="595"/>
    </location>
</feature>
<dbReference type="SUPFAM" id="SSF49384">
    <property type="entry name" value="Carbohydrate-binding domain"/>
    <property type="match status" value="2"/>
</dbReference>
<evidence type="ECO:0000259" key="10">
    <source>
        <dbReference type="PROSITE" id="PS50835"/>
    </source>
</evidence>
<dbReference type="PANTHER" id="PTHR31490:SF88">
    <property type="entry name" value="BETA-XYLANASE"/>
    <property type="match status" value="1"/>
</dbReference>
<protein>
    <recommendedName>
        <fullName evidence="9">Beta-xylanase</fullName>
        <ecNumber evidence="9">3.2.1.8</ecNumber>
    </recommendedName>
</protein>
<comment type="similarity">
    <text evidence="2 9">Belongs to the glycosyl hydrolase 10 (cellulase F) family.</text>
</comment>
<dbReference type="PRINTS" id="PR00134">
    <property type="entry name" value="GLHYDRLASE10"/>
</dbReference>
<comment type="caution">
    <text evidence="13">The sequence shown here is derived from an EMBL/GenBank/DDBJ whole genome shotgun (WGS) entry which is preliminary data.</text>
</comment>
<feature type="domain" description="Ig-like" evidence="10">
    <location>
        <begin position="654"/>
        <end position="737"/>
    </location>
</feature>
<dbReference type="SUPFAM" id="SSF51445">
    <property type="entry name" value="(Trans)glycosidases"/>
    <property type="match status" value="1"/>
</dbReference>
<dbReference type="InterPro" id="IPR001000">
    <property type="entry name" value="GH10_dom"/>
</dbReference>
<accession>A0A418MIU7</accession>
<evidence type="ECO:0000256" key="8">
    <source>
        <dbReference type="ARBA" id="ARBA00023326"/>
    </source>
</evidence>
<dbReference type="PANTHER" id="PTHR31490">
    <property type="entry name" value="GLYCOSYL HYDROLASE"/>
    <property type="match status" value="1"/>
</dbReference>
<dbReference type="Gene3D" id="3.20.20.80">
    <property type="entry name" value="Glycosidases"/>
    <property type="match status" value="1"/>
</dbReference>
<dbReference type="Gene3D" id="2.60.40.710">
    <property type="entry name" value="Endoglucanase-like"/>
    <property type="match status" value="2"/>
</dbReference>
<dbReference type="PROSITE" id="PS51760">
    <property type="entry name" value="GH10_2"/>
    <property type="match status" value="1"/>
</dbReference>
<evidence type="ECO:0000256" key="1">
    <source>
        <dbReference type="ARBA" id="ARBA00000681"/>
    </source>
</evidence>
<keyword evidence="4" id="KW-0732">Signal</keyword>